<dbReference type="InterPro" id="IPR036770">
    <property type="entry name" value="Ankyrin_rpt-contain_sf"/>
</dbReference>
<accession>A0A6B3SRI0</accession>
<name>A0A6B3SRI0_9BURK</name>
<organism evidence="2 3">
    <name type="scientific">Noviherbaspirillum galbum</name>
    <dbReference type="NCBI Taxonomy" id="2709383"/>
    <lineage>
        <taxon>Bacteria</taxon>
        <taxon>Pseudomonadati</taxon>
        <taxon>Pseudomonadota</taxon>
        <taxon>Betaproteobacteria</taxon>
        <taxon>Burkholderiales</taxon>
        <taxon>Oxalobacteraceae</taxon>
        <taxon>Noviherbaspirillum</taxon>
    </lineage>
</organism>
<proteinExistence type="predicted"/>
<protein>
    <recommendedName>
        <fullName evidence="4">Ankyrin repeat domain-containing protein</fullName>
    </recommendedName>
</protein>
<feature type="chain" id="PRO_5025511573" description="Ankyrin repeat domain-containing protein" evidence="1">
    <location>
        <begin position="24"/>
        <end position="425"/>
    </location>
</feature>
<dbReference type="Proteomes" id="UP000482155">
    <property type="component" value="Unassembled WGS sequence"/>
</dbReference>
<keyword evidence="1" id="KW-0732">Signal</keyword>
<feature type="signal peptide" evidence="1">
    <location>
        <begin position="1"/>
        <end position="23"/>
    </location>
</feature>
<comment type="caution">
    <text evidence="2">The sequence shown here is derived from an EMBL/GenBank/DDBJ whole genome shotgun (WGS) entry which is preliminary data.</text>
</comment>
<dbReference type="RefSeq" id="WP_163967200.1">
    <property type="nucleotide sequence ID" value="NZ_JAAIVB010000069.1"/>
</dbReference>
<evidence type="ECO:0008006" key="4">
    <source>
        <dbReference type="Google" id="ProtNLM"/>
    </source>
</evidence>
<dbReference type="SUPFAM" id="SSF48403">
    <property type="entry name" value="Ankyrin repeat"/>
    <property type="match status" value="1"/>
</dbReference>
<dbReference type="Gene3D" id="1.25.40.20">
    <property type="entry name" value="Ankyrin repeat-containing domain"/>
    <property type="match status" value="1"/>
</dbReference>
<gene>
    <name evidence="2" type="ORF">G3574_20055</name>
</gene>
<evidence type="ECO:0000313" key="2">
    <source>
        <dbReference type="EMBL" id="NEX63377.1"/>
    </source>
</evidence>
<dbReference type="EMBL" id="JAAIVB010000069">
    <property type="protein sequence ID" value="NEX63377.1"/>
    <property type="molecule type" value="Genomic_DNA"/>
</dbReference>
<evidence type="ECO:0000256" key="1">
    <source>
        <dbReference type="SAM" id="SignalP"/>
    </source>
</evidence>
<keyword evidence="3" id="KW-1185">Reference proteome</keyword>
<dbReference type="AlphaFoldDB" id="A0A6B3SRI0"/>
<sequence>MQTIFKTTTAALIGVSLSSAALAADVRTQVEVQTAKAELVIPNGTSQSVTGAVKDAFTTWGIKASANMRSVPSVMPARPDEPISVQRYLSGTPVVEYECKTASAEIIRQPAGAGNAFAATGERYQACIYPFKNGVKVYVLMTAVKKLEPLTGKLFDGITRAVRGEDGDFMTQQINKRIEAIRENLPTVLVERIEVPGMEVQEPDKAAVAAIIPPAPQLVGTALVAAPVAPAAAPQPAPAGSAAQKIEARKNLAAMGLTYHSQDQFVAAIRRKDDVAVQVFLEAGGIDPNAKDKDGKAPADIAMASGSPDIARMIRGENKAPAVAAPAPQASPAPVATAGAAPSAFMPAGFTQSVNAVVPANHAQSNPDAVDTSLIPPATLAMINAQIDAMPNMSIEQKEAMRQSTIQKLNQQYSKMRALSNGTVR</sequence>
<evidence type="ECO:0000313" key="3">
    <source>
        <dbReference type="Proteomes" id="UP000482155"/>
    </source>
</evidence>
<reference evidence="2 3" key="1">
    <citation type="submission" date="2020-02" db="EMBL/GenBank/DDBJ databases">
        <authorList>
            <person name="Kim M.K."/>
        </authorList>
    </citation>
    <scope>NUCLEOTIDE SEQUENCE [LARGE SCALE GENOMIC DNA]</scope>
    <source>
        <strain evidence="2 3">17J57-3</strain>
    </source>
</reference>